<name>A0A645ESX0_9ZZZZ</name>
<gene>
    <name evidence="1" type="ORF">SDC9_150844</name>
</gene>
<reference evidence="1" key="1">
    <citation type="submission" date="2019-08" db="EMBL/GenBank/DDBJ databases">
        <authorList>
            <person name="Kucharzyk K."/>
            <person name="Murdoch R.W."/>
            <person name="Higgins S."/>
            <person name="Loffler F."/>
        </authorList>
    </citation>
    <scope>NUCLEOTIDE SEQUENCE</scope>
</reference>
<evidence type="ECO:0000313" key="1">
    <source>
        <dbReference type="EMBL" id="MPN03613.1"/>
    </source>
</evidence>
<proteinExistence type="predicted"/>
<sequence length="202" mass="22367">MLGGIEFAVALDLLQAELLQRVHHLPLNKNDAVPPESALFGNAVQRAFEAVQGGQELLHRVALALFVAVQPDACVAAAKIIEVRLNALQQHNRFVLFLRERLDMRLCGGKLLGGQRVGFLIVVPSRFGGDDGRLGGFGCVARLRFRGFLELFVFHWFVLFGLLRQCSRLSFFVSRRGRALSAAVCVNRLPNRWSISPTGFDA</sequence>
<organism evidence="1">
    <name type="scientific">bioreactor metagenome</name>
    <dbReference type="NCBI Taxonomy" id="1076179"/>
    <lineage>
        <taxon>unclassified sequences</taxon>
        <taxon>metagenomes</taxon>
        <taxon>ecological metagenomes</taxon>
    </lineage>
</organism>
<protein>
    <submittedName>
        <fullName evidence="1">Uncharacterized protein</fullName>
    </submittedName>
</protein>
<accession>A0A645ESX0</accession>
<comment type="caution">
    <text evidence="1">The sequence shown here is derived from an EMBL/GenBank/DDBJ whole genome shotgun (WGS) entry which is preliminary data.</text>
</comment>
<dbReference type="EMBL" id="VSSQ01049538">
    <property type="protein sequence ID" value="MPN03613.1"/>
    <property type="molecule type" value="Genomic_DNA"/>
</dbReference>
<dbReference type="AlphaFoldDB" id="A0A645ESX0"/>